<protein>
    <recommendedName>
        <fullName evidence="1">AB hydrolase-1 domain-containing protein</fullName>
    </recommendedName>
</protein>
<accession>A0ABP0B934</accession>
<evidence type="ECO:0000259" key="1">
    <source>
        <dbReference type="Pfam" id="PF00561"/>
    </source>
</evidence>
<gene>
    <name evidence="2" type="ORF">SBRCBS47491_002723</name>
</gene>
<dbReference type="InterPro" id="IPR029058">
    <property type="entry name" value="AB_hydrolase_fold"/>
</dbReference>
<dbReference type="EMBL" id="CAWUHC010000016">
    <property type="protein sequence ID" value="CAK7216117.1"/>
    <property type="molecule type" value="Genomic_DNA"/>
</dbReference>
<proteinExistence type="predicted"/>
<reference evidence="2 3" key="1">
    <citation type="submission" date="2024-01" db="EMBL/GenBank/DDBJ databases">
        <authorList>
            <person name="Allen C."/>
            <person name="Tagirdzhanova G."/>
        </authorList>
    </citation>
    <scope>NUCLEOTIDE SEQUENCE [LARGE SCALE GENOMIC DNA]</scope>
</reference>
<evidence type="ECO:0000313" key="3">
    <source>
        <dbReference type="Proteomes" id="UP001642406"/>
    </source>
</evidence>
<dbReference type="SUPFAM" id="SSF53474">
    <property type="entry name" value="alpha/beta-Hydrolases"/>
    <property type="match status" value="1"/>
</dbReference>
<name>A0ABP0B934_9PEZI</name>
<feature type="domain" description="AB hydrolase-1" evidence="1">
    <location>
        <begin position="30"/>
        <end position="282"/>
    </location>
</feature>
<organism evidence="2 3">
    <name type="scientific">Sporothrix bragantina</name>
    <dbReference type="NCBI Taxonomy" id="671064"/>
    <lineage>
        <taxon>Eukaryota</taxon>
        <taxon>Fungi</taxon>
        <taxon>Dikarya</taxon>
        <taxon>Ascomycota</taxon>
        <taxon>Pezizomycotina</taxon>
        <taxon>Sordariomycetes</taxon>
        <taxon>Sordariomycetidae</taxon>
        <taxon>Ophiostomatales</taxon>
        <taxon>Ophiostomataceae</taxon>
        <taxon>Sporothrix</taxon>
    </lineage>
</organism>
<keyword evidence="3" id="KW-1185">Reference proteome</keyword>
<dbReference type="Proteomes" id="UP001642406">
    <property type="component" value="Unassembled WGS sequence"/>
</dbReference>
<dbReference type="PANTHER" id="PTHR43433">
    <property type="entry name" value="HYDROLASE, ALPHA/BETA FOLD FAMILY PROTEIN"/>
    <property type="match status" value="1"/>
</dbReference>
<dbReference type="PANTHER" id="PTHR43433:SF5">
    <property type="entry name" value="AB HYDROLASE-1 DOMAIN-CONTAINING PROTEIN"/>
    <property type="match status" value="1"/>
</dbReference>
<comment type="caution">
    <text evidence="2">The sequence shown here is derived from an EMBL/GenBank/DDBJ whole genome shotgun (WGS) entry which is preliminary data.</text>
</comment>
<dbReference type="Gene3D" id="3.40.50.1820">
    <property type="entry name" value="alpha/beta hydrolase"/>
    <property type="match status" value="1"/>
</dbReference>
<sequence>MSTQTLYVPHLGGIDVGYRLSQQSIDRTKPTIVLFNPFTATTDYYEPEFRSAALCAAANLVAVEPLGHGRTMPRSGAGTTFTYWDSAHMALQLLDALGVDKFFALGTSQGGWIAMRLALLAPQRVKGVIPVGSTMDAESPESRALGCWDGPAATSGFVSQAGAPTDPAADADFVPGDGYYDFLMEIGFGPGVDKSIRDFWANTIARNYHGEAGKRRIIMAAVALSTRDSIRARLPYVRCPVLWLQGTADVVFSIKQAESDMKLFTHAAEARLVTCEGGVHFLSHKHKEVLHRELLDFVQKWTRGAWAQL</sequence>
<dbReference type="InterPro" id="IPR050471">
    <property type="entry name" value="AB_hydrolase"/>
</dbReference>
<dbReference type="Pfam" id="PF00561">
    <property type="entry name" value="Abhydrolase_1"/>
    <property type="match status" value="1"/>
</dbReference>
<evidence type="ECO:0000313" key="2">
    <source>
        <dbReference type="EMBL" id="CAK7216117.1"/>
    </source>
</evidence>
<dbReference type="InterPro" id="IPR000073">
    <property type="entry name" value="AB_hydrolase_1"/>
</dbReference>